<dbReference type="PANTHER" id="PTHR47094">
    <property type="entry name" value="ELFLESS, ISOFORM B"/>
    <property type="match status" value="1"/>
</dbReference>
<dbReference type="Proteomes" id="UP000052943">
    <property type="component" value="Unassembled WGS sequence"/>
</dbReference>
<evidence type="ECO:0000313" key="7">
    <source>
        <dbReference type="EMBL" id="KUG01005.1"/>
    </source>
</evidence>
<keyword evidence="2 4" id="KW-0863">Zinc-finger</keyword>
<keyword evidence="1" id="KW-0479">Metal-binding</keyword>
<dbReference type="GO" id="GO:0032183">
    <property type="term" value="F:SUMO binding"/>
    <property type="evidence" value="ECO:0007669"/>
    <property type="project" value="TreeGrafter"/>
</dbReference>
<dbReference type="EMBL" id="LNFO01000484">
    <property type="protein sequence ID" value="KUG01005.1"/>
    <property type="molecule type" value="Genomic_DNA"/>
</dbReference>
<feature type="compositionally biased region" description="Low complexity" evidence="5">
    <location>
        <begin position="7"/>
        <end position="20"/>
    </location>
</feature>
<gene>
    <name evidence="7" type="ORF">AM587_10015964</name>
</gene>
<proteinExistence type="predicted"/>
<feature type="domain" description="RING-type" evidence="6">
    <location>
        <begin position="237"/>
        <end position="275"/>
    </location>
</feature>
<feature type="region of interest" description="Disordered" evidence="5">
    <location>
        <begin position="129"/>
        <end position="149"/>
    </location>
</feature>
<dbReference type="PROSITE" id="PS00518">
    <property type="entry name" value="ZF_RING_1"/>
    <property type="match status" value="1"/>
</dbReference>
<dbReference type="PANTHER" id="PTHR47094:SF1">
    <property type="entry name" value="RING-TYPE E3 UBIQUITIN TRANSFERASE"/>
    <property type="match status" value="1"/>
</dbReference>
<keyword evidence="3" id="KW-0862">Zinc</keyword>
<dbReference type="AlphaFoldDB" id="A0A0W8DXP8"/>
<feature type="compositionally biased region" description="Low complexity" evidence="5">
    <location>
        <begin position="68"/>
        <end position="86"/>
    </location>
</feature>
<evidence type="ECO:0000256" key="3">
    <source>
        <dbReference type="ARBA" id="ARBA00022833"/>
    </source>
</evidence>
<dbReference type="GO" id="GO:0140082">
    <property type="term" value="F:SUMO-ubiquitin ligase activity"/>
    <property type="evidence" value="ECO:0007669"/>
    <property type="project" value="TreeGrafter"/>
</dbReference>
<sequence length="288" mass="31405">MRLPEVAVASASHSSYASPARNSNNTRFLRPSAGTLLPPSATDGGSGGWTLPPLNHFMTLPRRFMPSSFGTSIDSSTASSPGSSGTEIDNRNRIRNTLGSTANGAAMDNLLNDEDEDQGTRNHFVVPRTVHLQDDQDLNDTDTGPVHQPEEIDLTVSSDEGENGGHDAADSGDIIEILDSSGVYQPAPLPRKRRRSGANRVLELKRQRVTDTRSAESTNISIQNSEVVEEFKRRLKCSICLDVLEDMTSTLCGHIFCAGCIHQAIRASGKCPLCQRHLHLKDTHRLFF</sequence>
<name>A0A0W8DXP8_PHYNI</name>
<evidence type="ECO:0000256" key="2">
    <source>
        <dbReference type="ARBA" id="ARBA00022771"/>
    </source>
</evidence>
<dbReference type="GO" id="GO:0006511">
    <property type="term" value="P:ubiquitin-dependent protein catabolic process"/>
    <property type="evidence" value="ECO:0007669"/>
    <property type="project" value="TreeGrafter"/>
</dbReference>
<dbReference type="GO" id="GO:0061630">
    <property type="term" value="F:ubiquitin protein ligase activity"/>
    <property type="evidence" value="ECO:0007669"/>
    <property type="project" value="InterPro"/>
</dbReference>
<dbReference type="OrthoDB" id="6105938at2759"/>
<organism evidence="7 8">
    <name type="scientific">Phytophthora nicotianae</name>
    <name type="common">Potato buckeye rot agent</name>
    <name type="synonym">Phytophthora parasitica</name>
    <dbReference type="NCBI Taxonomy" id="4792"/>
    <lineage>
        <taxon>Eukaryota</taxon>
        <taxon>Sar</taxon>
        <taxon>Stramenopiles</taxon>
        <taxon>Oomycota</taxon>
        <taxon>Peronosporomycetes</taxon>
        <taxon>Peronosporales</taxon>
        <taxon>Peronosporaceae</taxon>
        <taxon>Phytophthora</taxon>
    </lineage>
</organism>
<dbReference type="GO" id="GO:0008270">
    <property type="term" value="F:zinc ion binding"/>
    <property type="evidence" value="ECO:0007669"/>
    <property type="project" value="UniProtKB-KW"/>
</dbReference>
<dbReference type="SUPFAM" id="SSF57850">
    <property type="entry name" value="RING/U-box"/>
    <property type="match status" value="1"/>
</dbReference>
<evidence type="ECO:0000256" key="1">
    <source>
        <dbReference type="ARBA" id="ARBA00022723"/>
    </source>
</evidence>
<evidence type="ECO:0000256" key="4">
    <source>
        <dbReference type="PROSITE-ProRule" id="PRU00175"/>
    </source>
</evidence>
<dbReference type="SMART" id="SM00184">
    <property type="entry name" value="RING"/>
    <property type="match status" value="1"/>
</dbReference>
<dbReference type="Gene3D" id="3.30.40.10">
    <property type="entry name" value="Zinc/RING finger domain, C3HC4 (zinc finger)"/>
    <property type="match status" value="1"/>
</dbReference>
<dbReference type="InterPro" id="IPR017907">
    <property type="entry name" value="Znf_RING_CS"/>
</dbReference>
<comment type="caution">
    <text evidence="7">The sequence shown here is derived from an EMBL/GenBank/DDBJ whole genome shotgun (WGS) entry which is preliminary data.</text>
</comment>
<dbReference type="Pfam" id="PF13923">
    <property type="entry name" value="zf-C3HC4_2"/>
    <property type="match status" value="1"/>
</dbReference>
<feature type="region of interest" description="Disordered" evidence="5">
    <location>
        <begin position="68"/>
        <end position="93"/>
    </location>
</feature>
<feature type="region of interest" description="Disordered" evidence="5">
    <location>
        <begin position="1"/>
        <end position="48"/>
    </location>
</feature>
<dbReference type="STRING" id="4790.A0A0W8DXP8"/>
<accession>A0A0W8DXP8</accession>
<dbReference type="GO" id="GO:0033768">
    <property type="term" value="C:SUMO-targeted ubiquitin ligase complex"/>
    <property type="evidence" value="ECO:0007669"/>
    <property type="project" value="TreeGrafter"/>
</dbReference>
<protein>
    <submittedName>
        <fullName evidence="7">E3 ubiquitin-protein ligase complex slx8-rfp subunit slx8</fullName>
    </submittedName>
</protein>
<evidence type="ECO:0000256" key="5">
    <source>
        <dbReference type="SAM" id="MobiDB-lite"/>
    </source>
</evidence>
<dbReference type="InterPro" id="IPR013083">
    <property type="entry name" value="Znf_RING/FYVE/PHD"/>
</dbReference>
<dbReference type="InterPro" id="IPR001841">
    <property type="entry name" value="Znf_RING"/>
</dbReference>
<dbReference type="PROSITE" id="PS50089">
    <property type="entry name" value="ZF_RING_2"/>
    <property type="match status" value="1"/>
</dbReference>
<reference evidence="7 8" key="1">
    <citation type="submission" date="2015-11" db="EMBL/GenBank/DDBJ databases">
        <title>Genomes and virulence difference between two physiological races of Phytophthora nicotianae.</title>
        <authorList>
            <person name="Liu H."/>
            <person name="Ma X."/>
            <person name="Yu H."/>
            <person name="Fang D."/>
            <person name="Li Y."/>
            <person name="Wang X."/>
            <person name="Wang W."/>
            <person name="Dong Y."/>
            <person name="Xiao B."/>
        </authorList>
    </citation>
    <scope>NUCLEOTIDE SEQUENCE [LARGE SCALE GENOMIC DNA]</scope>
    <source>
        <strain evidence="8">race 0</strain>
    </source>
</reference>
<dbReference type="InterPro" id="IPR049627">
    <property type="entry name" value="SLX8"/>
</dbReference>
<evidence type="ECO:0000313" key="8">
    <source>
        <dbReference type="Proteomes" id="UP000052943"/>
    </source>
</evidence>
<evidence type="ECO:0000259" key="6">
    <source>
        <dbReference type="PROSITE" id="PS50089"/>
    </source>
</evidence>